<keyword evidence="16" id="KW-1185">Reference proteome</keyword>
<keyword evidence="5 11" id="KW-0436">Ligase</keyword>
<dbReference type="AlphaFoldDB" id="A0A4R9LXN8"/>
<feature type="domain" description="Arginyl tRNA synthetase N-terminal" evidence="14">
    <location>
        <begin position="9"/>
        <end position="98"/>
    </location>
</feature>
<sequence>MNHKQLLKNRVLSLITLACEKYIKEEKPELSLNDLKIRIEYSRDEKFGDYSSPFALENKNIFGKNPKEIAEKIISLIEPSELLSEVSFSPPGFINFRISPASLLEYVSEFTRSNDCFAKLDQTKKILLEFVSANPTGPMNIVSARSAAYGDALGNLISTLGHSVDREFYVNDYGNQVHLLGVAVLLRLKELDGAVIQFQEEENDTSLYDLIESNTIPKESYRGEYIKDIAKEYASDSSRKKSLEERVSKKDWEPLIAELSLFAVNYNLAGQKKDLALFGVNFDRFYSERTLHEAGKVDAVPSFLKAADLKEEEGKLFFLSTNYGDDKDRVIRREDGRPTYLMADIAYHKDKFDRGFEENIDIWGPDHYGYIARLKGAVVSLGKPADAFRVLIAQQVNLIENKEKVKMSKRLGVFQTMTDLLSYLGKSAKDVGRYFFLMRSSDAPLDFDLDLAKDESEKNPVFYIQYAHARISSIFRELGDVSLALDLKEDDSSFFSSEERIRLLFWVARFPEEVFDSAVSFEPHRITNYLQSLSKSFTKFYSGKDNRIKEKSGREKEILLLLSTQTRFVLKSGLSLLGISAPDKMSKDAAQNEETGVSVK</sequence>
<dbReference type="EC" id="6.1.1.19" evidence="11"/>
<dbReference type="HAMAP" id="MF_00123">
    <property type="entry name" value="Arg_tRNA_synth"/>
    <property type="match status" value="1"/>
</dbReference>
<dbReference type="Pfam" id="PF05746">
    <property type="entry name" value="DALR_1"/>
    <property type="match status" value="1"/>
</dbReference>
<evidence type="ECO:0000313" key="15">
    <source>
        <dbReference type="EMBL" id="TGN18185.1"/>
    </source>
</evidence>
<dbReference type="CDD" id="cd00671">
    <property type="entry name" value="ArgRS_core"/>
    <property type="match status" value="1"/>
</dbReference>
<dbReference type="InterPro" id="IPR001278">
    <property type="entry name" value="Arg-tRNA-ligase"/>
</dbReference>
<dbReference type="Pfam" id="PF03485">
    <property type="entry name" value="Arg_tRNA_synt_N"/>
    <property type="match status" value="1"/>
</dbReference>
<dbReference type="GO" id="GO:0004814">
    <property type="term" value="F:arginine-tRNA ligase activity"/>
    <property type="evidence" value="ECO:0007669"/>
    <property type="project" value="UniProtKB-UniRule"/>
</dbReference>
<dbReference type="SMART" id="SM01016">
    <property type="entry name" value="Arg_tRNA_synt_N"/>
    <property type="match status" value="1"/>
</dbReference>
<proteinExistence type="inferred from homology"/>
<dbReference type="Proteomes" id="UP000298058">
    <property type="component" value="Unassembled WGS sequence"/>
</dbReference>
<evidence type="ECO:0000256" key="4">
    <source>
        <dbReference type="ARBA" id="ARBA00022490"/>
    </source>
</evidence>
<comment type="caution">
    <text evidence="15">The sequence shown here is derived from an EMBL/GenBank/DDBJ whole genome shotgun (WGS) entry which is preliminary data.</text>
</comment>
<dbReference type="RefSeq" id="WP_135760872.1">
    <property type="nucleotide sequence ID" value="NZ_RQHW01000047.1"/>
</dbReference>
<dbReference type="Pfam" id="PF00750">
    <property type="entry name" value="tRNA-synt_1d"/>
    <property type="match status" value="1"/>
</dbReference>
<dbReference type="SUPFAM" id="SSF47323">
    <property type="entry name" value="Anticodon-binding domain of a subclass of class I aminoacyl-tRNA synthetases"/>
    <property type="match status" value="1"/>
</dbReference>
<evidence type="ECO:0000256" key="1">
    <source>
        <dbReference type="ARBA" id="ARBA00004496"/>
    </source>
</evidence>
<evidence type="ECO:0000259" key="14">
    <source>
        <dbReference type="SMART" id="SM01016"/>
    </source>
</evidence>
<protein>
    <recommendedName>
        <fullName evidence="11">Arginine--tRNA ligase</fullName>
        <ecNumber evidence="11">6.1.1.19</ecNumber>
    </recommendedName>
    <alternativeName>
        <fullName evidence="11">Arginyl-tRNA synthetase</fullName>
        <shortName evidence="11">ArgRS</shortName>
    </alternativeName>
</protein>
<dbReference type="InterPro" id="IPR005148">
    <property type="entry name" value="Arg-tRNA-synth_N"/>
</dbReference>
<evidence type="ECO:0000256" key="7">
    <source>
        <dbReference type="ARBA" id="ARBA00022840"/>
    </source>
</evidence>
<accession>A0A4R9LXN8</accession>
<feature type="short sequence motif" description="'HIGH' region" evidence="11">
    <location>
        <begin position="133"/>
        <end position="143"/>
    </location>
</feature>
<dbReference type="FunFam" id="3.40.50.620:FF:000062">
    <property type="entry name" value="Arginine--tRNA ligase"/>
    <property type="match status" value="1"/>
</dbReference>
<dbReference type="SUPFAM" id="SSF55190">
    <property type="entry name" value="Arginyl-tRNA synthetase (ArgRS), N-terminal 'additional' domain"/>
    <property type="match status" value="1"/>
</dbReference>
<evidence type="ECO:0000256" key="6">
    <source>
        <dbReference type="ARBA" id="ARBA00022741"/>
    </source>
</evidence>
<dbReference type="SUPFAM" id="SSF52374">
    <property type="entry name" value="Nucleotidylyl transferase"/>
    <property type="match status" value="1"/>
</dbReference>
<evidence type="ECO:0000259" key="13">
    <source>
        <dbReference type="SMART" id="SM00836"/>
    </source>
</evidence>
<evidence type="ECO:0000256" key="10">
    <source>
        <dbReference type="ARBA" id="ARBA00049339"/>
    </source>
</evidence>
<keyword evidence="9 11" id="KW-0030">Aminoacyl-tRNA synthetase</keyword>
<reference evidence="15" key="1">
    <citation type="journal article" date="2019" name="PLoS Negl. Trop. Dis.">
        <title>Revisiting the worldwide diversity of Leptospira species in the environment.</title>
        <authorList>
            <person name="Vincent A.T."/>
            <person name="Schiettekatte O."/>
            <person name="Bourhy P."/>
            <person name="Veyrier F.J."/>
            <person name="Picardeau M."/>
        </authorList>
    </citation>
    <scope>NUCLEOTIDE SEQUENCE [LARGE SCALE GENOMIC DNA]</scope>
    <source>
        <strain evidence="15">201300427</strain>
    </source>
</reference>
<dbReference type="InterPro" id="IPR008909">
    <property type="entry name" value="DALR_anticod-bd"/>
</dbReference>
<dbReference type="NCBIfam" id="TIGR00456">
    <property type="entry name" value="argS"/>
    <property type="match status" value="1"/>
</dbReference>
<dbReference type="Gene3D" id="1.10.730.10">
    <property type="entry name" value="Isoleucyl-tRNA Synthetase, Domain 1"/>
    <property type="match status" value="1"/>
</dbReference>
<evidence type="ECO:0000313" key="16">
    <source>
        <dbReference type="Proteomes" id="UP000298058"/>
    </source>
</evidence>
<evidence type="ECO:0000256" key="11">
    <source>
        <dbReference type="HAMAP-Rule" id="MF_00123"/>
    </source>
</evidence>
<dbReference type="InterPro" id="IPR009080">
    <property type="entry name" value="tRNAsynth_Ia_anticodon-bd"/>
</dbReference>
<dbReference type="EMBL" id="RQHW01000047">
    <property type="protein sequence ID" value="TGN18185.1"/>
    <property type="molecule type" value="Genomic_DNA"/>
</dbReference>
<comment type="subunit">
    <text evidence="3 11">Monomer.</text>
</comment>
<evidence type="ECO:0000256" key="8">
    <source>
        <dbReference type="ARBA" id="ARBA00022917"/>
    </source>
</evidence>
<dbReference type="FunFam" id="1.10.730.10:FF:000008">
    <property type="entry name" value="Arginine--tRNA ligase"/>
    <property type="match status" value="1"/>
</dbReference>
<dbReference type="Gene3D" id="3.40.50.620">
    <property type="entry name" value="HUPs"/>
    <property type="match status" value="1"/>
</dbReference>
<evidence type="ECO:0000256" key="2">
    <source>
        <dbReference type="ARBA" id="ARBA00005594"/>
    </source>
</evidence>
<dbReference type="PANTHER" id="PTHR11956:SF5">
    <property type="entry name" value="ARGININE--TRNA LIGASE, CYTOPLASMIC"/>
    <property type="match status" value="1"/>
</dbReference>
<keyword evidence="6 11" id="KW-0547">Nucleotide-binding</keyword>
<dbReference type="GO" id="GO:0005737">
    <property type="term" value="C:cytoplasm"/>
    <property type="evidence" value="ECO:0007669"/>
    <property type="project" value="UniProtKB-SubCell"/>
</dbReference>
<comment type="catalytic activity">
    <reaction evidence="10 11">
        <text>tRNA(Arg) + L-arginine + ATP = L-arginyl-tRNA(Arg) + AMP + diphosphate</text>
        <dbReference type="Rhea" id="RHEA:20301"/>
        <dbReference type="Rhea" id="RHEA-COMP:9658"/>
        <dbReference type="Rhea" id="RHEA-COMP:9673"/>
        <dbReference type="ChEBI" id="CHEBI:30616"/>
        <dbReference type="ChEBI" id="CHEBI:32682"/>
        <dbReference type="ChEBI" id="CHEBI:33019"/>
        <dbReference type="ChEBI" id="CHEBI:78442"/>
        <dbReference type="ChEBI" id="CHEBI:78513"/>
        <dbReference type="ChEBI" id="CHEBI:456215"/>
        <dbReference type="EC" id="6.1.1.19"/>
    </reaction>
</comment>
<evidence type="ECO:0000256" key="12">
    <source>
        <dbReference type="RuleBase" id="RU363038"/>
    </source>
</evidence>
<dbReference type="PANTHER" id="PTHR11956">
    <property type="entry name" value="ARGINYL-TRNA SYNTHETASE"/>
    <property type="match status" value="1"/>
</dbReference>
<evidence type="ECO:0000256" key="5">
    <source>
        <dbReference type="ARBA" id="ARBA00022598"/>
    </source>
</evidence>
<name>A0A4R9LXN8_9LEPT</name>
<dbReference type="InterPro" id="IPR035684">
    <property type="entry name" value="ArgRS_core"/>
</dbReference>
<dbReference type="InterPro" id="IPR036695">
    <property type="entry name" value="Arg-tRNA-synth_N_sf"/>
</dbReference>
<dbReference type="GO" id="GO:0005524">
    <property type="term" value="F:ATP binding"/>
    <property type="evidence" value="ECO:0007669"/>
    <property type="project" value="UniProtKB-UniRule"/>
</dbReference>
<comment type="similarity">
    <text evidence="2 11 12">Belongs to the class-I aminoacyl-tRNA synthetase family.</text>
</comment>
<dbReference type="InterPro" id="IPR014729">
    <property type="entry name" value="Rossmann-like_a/b/a_fold"/>
</dbReference>
<organism evidence="15 16">
    <name type="scientific">Leptospira idonii</name>
    <dbReference type="NCBI Taxonomy" id="1193500"/>
    <lineage>
        <taxon>Bacteria</taxon>
        <taxon>Pseudomonadati</taxon>
        <taxon>Spirochaetota</taxon>
        <taxon>Spirochaetia</taxon>
        <taxon>Leptospirales</taxon>
        <taxon>Leptospiraceae</taxon>
        <taxon>Leptospira</taxon>
    </lineage>
</organism>
<feature type="domain" description="DALR anticodon binding" evidence="13">
    <location>
        <begin position="464"/>
        <end position="585"/>
    </location>
</feature>
<comment type="subcellular location">
    <subcellularLocation>
        <location evidence="1 11">Cytoplasm</location>
    </subcellularLocation>
</comment>
<dbReference type="GO" id="GO:0006420">
    <property type="term" value="P:arginyl-tRNA aminoacylation"/>
    <property type="evidence" value="ECO:0007669"/>
    <property type="project" value="UniProtKB-UniRule"/>
</dbReference>
<evidence type="ECO:0000256" key="9">
    <source>
        <dbReference type="ARBA" id="ARBA00023146"/>
    </source>
</evidence>
<dbReference type="PRINTS" id="PR01038">
    <property type="entry name" value="TRNASYNTHARG"/>
</dbReference>
<dbReference type="SMART" id="SM00836">
    <property type="entry name" value="DALR_1"/>
    <property type="match status" value="1"/>
</dbReference>
<keyword evidence="4 11" id="KW-0963">Cytoplasm</keyword>
<gene>
    <name evidence="11" type="primary">argS</name>
    <name evidence="15" type="ORF">EHS15_12275</name>
</gene>
<evidence type="ECO:0000256" key="3">
    <source>
        <dbReference type="ARBA" id="ARBA00011245"/>
    </source>
</evidence>
<dbReference type="Gene3D" id="3.30.1360.70">
    <property type="entry name" value="Arginyl tRNA synthetase N-terminal domain"/>
    <property type="match status" value="1"/>
</dbReference>
<dbReference type="OrthoDB" id="9805987at2"/>
<keyword evidence="8 11" id="KW-0648">Protein biosynthesis</keyword>
<keyword evidence="7 11" id="KW-0067">ATP-binding</keyword>